<feature type="compositionally biased region" description="Pro residues" evidence="1">
    <location>
        <begin position="187"/>
        <end position="197"/>
    </location>
</feature>
<feature type="compositionally biased region" description="Pro residues" evidence="1">
    <location>
        <begin position="97"/>
        <end position="115"/>
    </location>
</feature>
<evidence type="ECO:0000313" key="2">
    <source>
        <dbReference type="EMBL" id="HJB80876.1"/>
    </source>
</evidence>
<feature type="compositionally biased region" description="Basic and acidic residues" evidence="1">
    <location>
        <begin position="23"/>
        <end position="32"/>
    </location>
</feature>
<name>A0A9D2MM04_9FIRM</name>
<gene>
    <name evidence="2" type="ORF">H9712_07810</name>
</gene>
<comment type="caution">
    <text evidence="2">The sequence shown here is derived from an EMBL/GenBank/DDBJ whole genome shotgun (WGS) entry which is preliminary data.</text>
</comment>
<dbReference type="InterPro" id="IPR019657">
    <property type="entry name" value="ComFB"/>
</dbReference>
<dbReference type="AlphaFoldDB" id="A0A9D2MM04"/>
<accession>A0A9D2MM04</accession>
<dbReference type="Pfam" id="PF10719">
    <property type="entry name" value="ComFB"/>
    <property type="match status" value="1"/>
</dbReference>
<evidence type="ECO:0000313" key="3">
    <source>
        <dbReference type="Proteomes" id="UP000823921"/>
    </source>
</evidence>
<proteinExistence type="predicted"/>
<sequence length="306" mass="33077">MAGRKGSRSSKTDHVLNLLSGGAREEEARPAAEEQPAGTPPVEPETAPVEHREGERIVAPILQVARTNNEALSRTIRDALTQSLEEEIAQSEEEHPTPAPEPEPAPEPAPEPQPAPVSGGGKMSQEEIEKLLHSMGTPEPEPEPEPAPEPQPAPASGGGKMSQEEIEKLLQGMAAPEPEPESKPEPVPEPQPEPELAPEPASAFETPFAPRETRLPDGAVCVNVMEVLVDERIERYVRMFGLCDCARCLADVRALALTRLPPKYVVLAESVATPMLSLYRAKFESQVIAQVVQACKTVMEAPRHIL</sequence>
<organism evidence="2 3">
    <name type="scientific">Candidatus Flavonifractor intestinigallinarum</name>
    <dbReference type="NCBI Taxonomy" id="2838586"/>
    <lineage>
        <taxon>Bacteria</taxon>
        <taxon>Bacillati</taxon>
        <taxon>Bacillota</taxon>
        <taxon>Clostridia</taxon>
        <taxon>Eubacteriales</taxon>
        <taxon>Oscillospiraceae</taxon>
        <taxon>Flavonifractor</taxon>
    </lineage>
</organism>
<dbReference type="Proteomes" id="UP000823921">
    <property type="component" value="Unassembled WGS sequence"/>
</dbReference>
<feature type="region of interest" description="Disordered" evidence="1">
    <location>
        <begin position="1"/>
        <end position="211"/>
    </location>
</feature>
<reference evidence="2" key="1">
    <citation type="journal article" date="2021" name="PeerJ">
        <title>Extensive microbial diversity within the chicken gut microbiome revealed by metagenomics and culture.</title>
        <authorList>
            <person name="Gilroy R."/>
            <person name="Ravi A."/>
            <person name="Getino M."/>
            <person name="Pursley I."/>
            <person name="Horton D.L."/>
            <person name="Alikhan N.F."/>
            <person name="Baker D."/>
            <person name="Gharbi K."/>
            <person name="Hall N."/>
            <person name="Watson M."/>
            <person name="Adriaenssens E.M."/>
            <person name="Foster-Nyarko E."/>
            <person name="Jarju S."/>
            <person name="Secka A."/>
            <person name="Antonio M."/>
            <person name="Oren A."/>
            <person name="Chaudhuri R.R."/>
            <person name="La Ragione R."/>
            <person name="Hildebrand F."/>
            <person name="Pallen M.J."/>
        </authorList>
    </citation>
    <scope>NUCLEOTIDE SEQUENCE</scope>
    <source>
        <strain evidence="2">CHK192-8294</strain>
    </source>
</reference>
<protein>
    <submittedName>
        <fullName evidence="2">Late competence development ComFB family protein</fullName>
    </submittedName>
</protein>
<reference evidence="2" key="2">
    <citation type="submission" date="2021-04" db="EMBL/GenBank/DDBJ databases">
        <authorList>
            <person name="Gilroy R."/>
        </authorList>
    </citation>
    <scope>NUCLEOTIDE SEQUENCE</scope>
    <source>
        <strain evidence="2">CHK192-8294</strain>
    </source>
</reference>
<evidence type="ECO:0000256" key="1">
    <source>
        <dbReference type="SAM" id="MobiDB-lite"/>
    </source>
</evidence>
<dbReference type="EMBL" id="DWXO01000077">
    <property type="protein sequence ID" value="HJB80876.1"/>
    <property type="molecule type" value="Genomic_DNA"/>
</dbReference>